<evidence type="ECO:0000256" key="8">
    <source>
        <dbReference type="ARBA" id="ARBA00022525"/>
    </source>
</evidence>
<dbReference type="Gene3D" id="2.60.40.10">
    <property type="entry name" value="Immunoglobulins"/>
    <property type="match status" value="3"/>
</dbReference>
<dbReference type="CDD" id="cd11303">
    <property type="entry name" value="Dystroglycan_repeat"/>
    <property type="match status" value="1"/>
</dbReference>
<evidence type="ECO:0000256" key="23">
    <source>
        <dbReference type="ARBA" id="ARBA00031034"/>
    </source>
</evidence>
<reference evidence="30 31" key="1">
    <citation type="submission" date="2025-04" db="UniProtKB">
        <authorList>
            <consortium name="RefSeq"/>
        </authorList>
    </citation>
    <scope>IDENTIFICATION</scope>
    <source>
        <tissue evidence="30 31">Whole larval tissue</tissue>
    </source>
</reference>
<dbReference type="GO" id="GO:0007411">
    <property type="term" value="P:axon guidance"/>
    <property type="evidence" value="ECO:0007669"/>
    <property type="project" value="TreeGrafter"/>
</dbReference>
<feature type="compositionally biased region" description="Low complexity" evidence="25">
    <location>
        <begin position="1213"/>
        <end position="1229"/>
    </location>
</feature>
<dbReference type="Pfam" id="PF05454">
    <property type="entry name" value="DAG1"/>
    <property type="match status" value="1"/>
</dbReference>
<accession>A0A9R0DNI7</accession>
<feature type="compositionally biased region" description="Acidic residues" evidence="25">
    <location>
        <begin position="296"/>
        <end position="322"/>
    </location>
</feature>
<keyword evidence="26" id="KW-0472">Membrane</keyword>
<dbReference type="GO" id="GO:0016011">
    <property type="term" value="C:dystroglycan complex"/>
    <property type="evidence" value="ECO:0007669"/>
    <property type="project" value="TreeGrafter"/>
</dbReference>
<evidence type="ECO:0000256" key="22">
    <source>
        <dbReference type="ARBA" id="ARBA00030092"/>
    </source>
</evidence>
<evidence type="ECO:0000256" key="25">
    <source>
        <dbReference type="SAM" id="MobiDB-lite"/>
    </source>
</evidence>
<evidence type="ECO:0000256" key="3">
    <source>
        <dbReference type="ARBA" id="ARBA00004245"/>
    </source>
</evidence>
<dbReference type="GO" id="GO:0002009">
    <property type="term" value="P:morphogenesis of an epithelium"/>
    <property type="evidence" value="ECO:0007669"/>
    <property type="project" value="TreeGrafter"/>
</dbReference>
<protein>
    <recommendedName>
        <fullName evidence="21">Dystroglycan 1</fullName>
    </recommendedName>
    <alternativeName>
        <fullName evidence="23">Dystroglycan</fullName>
    </alternativeName>
    <alternativeName>
        <fullName evidence="22">Dystrophin-associated glycoprotein 1</fullName>
    </alternativeName>
</protein>
<dbReference type="SUPFAM" id="SSF111006">
    <property type="entry name" value="Dystroglycan, domain 2"/>
    <property type="match status" value="1"/>
</dbReference>
<evidence type="ECO:0000256" key="26">
    <source>
        <dbReference type="SAM" id="Phobius"/>
    </source>
</evidence>
<evidence type="ECO:0000256" key="11">
    <source>
        <dbReference type="ARBA" id="ARBA00022729"/>
    </source>
</evidence>
<evidence type="ECO:0000256" key="9">
    <source>
        <dbReference type="ARBA" id="ARBA00022553"/>
    </source>
</evidence>
<comment type="function">
    <text evidence="20">Transmembrane protein that plays important roles in connecting the extracellular matrix to the cytoskeleton. Acts as a cell adhesion receptor in both muscle and non-muscle tissues. Receptor for both DMD and UTRN and, through these interactions, scaffolds axin to the cytoskeleton. Also functions in cell adhesion-mediated signaling and implicated in cell polarity.</text>
</comment>
<dbReference type="GO" id="GO:0005576">
    <property type="term" value="C:extracellular region"/>
    <property type="evidence" value="ECO:0007669"/>
    <property type="project" value="UniProtKB-SubCell"/>
</dbReference>
<evidence type="ECO:0000256" key="10">
    <source>
        <dbReference type="ARBA" id="ARBA00022692"/>
    </source>
</evidence>
<feature type="transmembrane region" description="Helical" evidence="26">
    <location>
        <begin position="1110"/>
        <end position="1136"/>
    </location>
</feature>
<dbReference type="SMART" id="SM00736">
    <property type="entry name" value="CADG"/>
    <property type="match status" value="3"/>
</dbReference>
<evidence type="ECO:0000256" key="2">
    <source>
        <dbReference type="ARBA" id="ARBA00004239"/>
    </source>
</evidence>
<name>A0A9R0DNI7_SPOFR</name>
<evidence type="ECO:0000256" key="4">
    <source>
        <dbReference type="ARBA" id="ARBA00004251"/>
    </source>
</evidence>
<dbReference type="GO" id="GO:0042383">
    <property type="term" value="C:sarcolemma"/>
    <property type="evidence" value="ECO:0007669"/>
    <property type="project" value="UniProtKB-SubCell"/>
</dbReference>
<dbReference type="Proteomes" id="UP000829999">
    <property type="component" value="Chromosome 7"/>
</dbReference>
<feature type="region of interest" description="Disordered" evidence="25">
    <location>
        <begin position="494"/>
        <end position="608"/>
    </location>
</feature>
<keyword evidence="10 26" id="KW-0812">Transmembrane</keyword>
<dbReference type="Pfam" id="PF18424">
    <property type="entry name" value="a_DG1_N2"/>
    <property type="match status" value="1"/>
</dbReference>
<keyword evidence="17" id="KW-0539">Nucleus</keyword>
<dbReference type="InterPro" id="IPR013783">
    <property type="entry name" value="Ig-like_fold"/>
</dbReference>
<keyword evidence="18" id="KW-0628">Postsynaptic cell membrane</keyword>
<evidence type="ECO:0000259" key="28">
    <source>
        <dbReference type="PROSITE" id="PS51699"/>
    </source>
</evidence>
<evidence type="ECO:0000256" key="19">
    <source>
        <dbReference type="ARBA" id="ARBA00023567"/>
    </source>
</evidence>
<evidence type="ECO:0000256" key="16">
    <source>
        <dbReference type="ARBA" id="ARBA00023212"/>
    </source>
</evidence>
<dbReference type="PANTHER" id="PTHR21559">
    <property type="entry name" value="DYSTROGLYCAN-RELATED"/>
    <property type="match status" value="1"/>
</dbReference>
<keyword evidence="13" id="KW-0770">Synapse</keyword>
<feature type="compositionally biased region" description="Polar residues" evidence="25">
    <location>
        <begin position="363"/>
        <end position="372"/>
    </location>
</feature>
<proteinExistence type="predicted"/>
<keyword evidence="15" id="KW-0325">Glycoprotein</keyword>
<dbReference type="InterPro" id="IPR027468">
    <property type="entry name" value="Alpha-dystroglycan_domain_2"/>
</dbReference>
<feature type="region of interest" description="Disordered" evidence="25">
    <location>
        <begin position="1174"/>
        <end position="1238"/>
    </location>
</feature>
<evidence type="ECO:0000256" key="1">
    <source>
        <dbReference type="ARBA" id="ARBA00004135"/>
    </source>
</evidence>
<dbReference type="SUPFAM" id="SSF49313">
    <property type="entry name" value="Cadherin-like"/>
    <property type="match status" value="3"/>
</dbReference>
<evidence type="ECO:0000256" key="7">
    <source>
        <dbReference type="ARBA" id="ARBA00022490"/>
    </source>
</evidence>
<feature type="compositionally biased region" description="Low complexity" evidence="25">
    <location>
        <begin position="579"/>
        <end position="595"/>
    </location>
</feature>
<keyword evidence="9" id="KW-0597">Phosphoprotein</keyword>
<dbReference type="PANTHER" id="PTHR21559:SF21">
    <property type="entry name" value="DYSTROGLYCAN 1"/>
    <property type="match status" value="1"/>
</dbReference>
<keyword evidence="11 27" id="KW-0732">Signal</keyword>
<evidence type="ECO:0000313" key="29">
    <source>
        <dbReference type="Proteomes" id="UP000829999"/>
    </source>
</evidence>
<feature type="compositionally biased region" description="Pro residues" evidence="25">
    <location>
        <begin position="516"/>
        <end position="529"/>
    </location>
</feature>
<evidence type="ECO:0000256" key="17">
    <source>
        <dbReference type="ARBA" id="ARBA00023242"/>
    </source>
</evidence>
<feature type="region of interest" description="Disordered" evidence="25">
    <location>
        <begin position="282"/>
        <end position="438"/>
    </location>
</feature>
<dbReference type="InterPro" id="IPR015919">
    <property type="entry name" value="Cadherin-like_sf"/>
</dbReference>
<dbReference type="InterPro" id="IPR006644">
    <property type="entry name" value="Cadg"/>
</dbReference>
<dbReference type="GO" id="GO:0043236">
    <property type="term" value="F:laminin binding"/>
    <property type="evidence" value="ECO:0007669"/>
    <property type="project" value="TreeGrafter"/>
</dbReference>
<keyword evidence="7" id="KW-0963">Cytoplasm</keyword>
<dbReference type="GO" id="GO:0021675">
    <property type="term" value="P:nerve development"/>
    <property type="evidence" value="ECO:0007669"/>
    <property type="project" value="TreeGrafter"/>
</dbReference>
<keyword evidence="12 26" id="KW-1133">Transmembrane helix</keyword>
<dbReference type="InterPro" id="IPR008465">
    <property type="entry name" value="DAG1_C"/>
</dbReference>
<dbReference type="InterPro" id="IPR041631">
    <property type="entry name" value="Alpha_DG1_N2"/>
</dbReference>
<feature type="compositionally biased region" description="Polar residues" evidence="25">
    <location>
        <begin position="596"/>
        <end position="608"/>
    </location>
</feature>
<comment type="subcellular location">
    <subcellularLocation>
        <location evidence="1">Cell membrane</location>
        <location evidence="1">Sarcolemma</location>
    </subcellularLocation>
    <subcellularLocation>
        <location evidence="4">Cell membrane</location>
        <topology evidence="4">Single-pass type I membrane protein</topology>
    </subcellularLocation>
    <subcellularLocation>
        <location evidence="3">Cytoplasm</location>
        <location evidence="3">Cytoskeleton</location>
    </subcellularLocation>
    <subcellularLocation>
        <location evidence="5">Nucleus</location>
        <location evidence="5">Nucleoplasm</location>
    </subcellularLocation>
    <subcellularLocation>
        <location evidence="24">Postsynaptic cell membrane</location>
    </subcellularLocation>
    <subcellularLocation>
        <location evidence="2">Secreted</location>
        <location evidence="2">Extracellular space</location>
    </subcellularLocation>
</comment>
<feature type="compositionally biased region" description="Low complexity" evidence="25">
    <location>
        <begin position="530"/>
        <end position="569"/>
    </location>
</feature>
<dbReference type="GO" id="GO:0045211">
    <property type="term" value="C:postsynaptic membrane"/>
    <property type="evidence" value="ECO:0007669"/>
    <property type="project" value="UniProtKB-SubCell"/>
</dbReference>
<dbReference type="GO" id="GO:0005856">
    <property type="term" value="C:cytoskeleton"/>
    <property type="evidence" value="ECO:0007669"/>
    <property type="project" value="UniProtKB-SubCell"/>
</dbReference>
<evidence type="ECO:0000256" key="6">
    <source>
        <dbReference type="ARBA" id="ARBA00022475"/>
    </source>
</evidence>
<comment type="function">
    <text evidence="19">The dystroglycan complex is involved in a number of processes including laminin and basement membrane assembly, sarcolemmal stability, cell survival, peripheral nerve myelination, nodal structure, cell migration, and epithelial polarization.</text>
</comment>
<feature type="domain" description="Peptidase S72" evidence="28">
    <location>
        <begin position="726"/>
        <end position="839"/>
    </location>
</feature>
<evidence type="ECO:0000256" key="5">
    <source>
        <dbReference type="ARBA" id="ARBA00004642"/>
    </source>
</evidence>
<evidence type="ECO:0000256" key="14">
    <source>
        <dbReference type="ARBA" id="ARBA00023157"/>
    </source>
</evidence>
<dbReference type="GO" id="GO:0005509">
    <property type="term" value="F:calcium ion binding"/>
    <property type="evidence" value="ECO:0007669"/>
    <property type="project" value="InterPro"/>
</dbReference>
<keyword evidence="6" id="KW-1003">Cell membrane</keyword>
<keyword evidence="14" id="KW-1015">Disulfide bond</keyword>
<feature type="chain" id="PRO_5044700571" description="Dystroglycan 1" evidence="27">
    <location>
        <begin position="21"/>
        <end position="1238"/>
    </location>
</feature>
<dbReference type="RefSeq" id="XP_050550672.1">
    <property type="nucleotide sequence ID" value="XM_050694715.1"/>
</dbReference>
<dbReference type="RefSeq" id="XP_050550671.1">
    <property type="nucleotide sequence ID" value="XM_050694714.1"/>
</dbReference>
<dbReference type="Gene3D" id="3.30.70.1040">
    <property type="entry name" value="Dystroglycan, domain 2"/>
    <property type="match status" value="1"/>
</dbReference>
<feature type="compositionally biased region" description="Basic and acidic residues" evidence="25">
    <location>
        <begin position="1174"/>
        <end position="1189"/>
    </location>
</feature>
<dbReference type="Pfam" id="PF05345">
    <property type="entry name" value="He_PIG"/>
    <property type="match status" value="2"/>
</dbReference>
<evidence type="ECO:0000256" key="12">
    <source>
        <dbReference type="ARBA" id="ARBA00022989"/>
    </source>
</evidence>
<dbReference type="InterPro" id="IPR030398">
    <property type="entry name" value="SEA_DG_dom"/>
</dbReference>
<dbReference type="PROSITE" id="PS51699">
    <property type="entry name" value="SEA_DG"/>
    <property type="match status" value="2"/>
</dbReference>
<evidence type="ECO:0000256" key="20">
    <source>
        <dbReference type="ARBA" id="ARBA00024991"/>
    </source>
</evidence>
<evidence type="ECO:0000313" key="31">
    <source>
        <dbReference type="RefSeq" id="XP_050550672.1"/>
    </source>
</evidence>
<keyword evidence="16" id="KW-0206">Cytoskeleton</keyword>
<dbReference type="CTD" id="36773"/>
<dbReference type="AlphaFoldDB" id="A0A9R0DNI7"/>
<keyword evidence="29" id="KW-1185">Reference proteome</keyword>
<feature type="compositionally biased region" description="Low complexity" evidence="25">
    <location>
        <begin position="427"/>
        <end position="436"/>
    </location>
</feature>
<evidence type="ECO:0000256" key="13">
    <source>
        <dbReference type="ARBA" id="ARBA00023018"/>
    </source>
</evidence>
<evidence type="ECO:0000256" key="24">
    <source>
        <dbReference type="ARBA" id="ARBA00034100"/>
    </source>
</evidence>
<feature type="signal peptide" evidence="27">
    <location>
        <begin position="1"/>
        <end position="20"/>
    </location>
</feature>
<sequence length="1238" mass="135993">MGRARYIACALLMLCPLALTRHDDDFAFDNSEEFLVELTANHSEIAKNGLRRLWGVPDTSAYVGHLFRMEIPKEAFSGKVVAYKVRSEDGRRMPSWLAVDSRHGLISGVPQKQDLGTHTFTVTAHGNTRGLTATDSFTIEVKKAQDRPHSKYGSCVGEESRLVLVIMVDGSFHKVAPRQRIRALMQLASFMALDGDEFWMEPYKAEAHADTIMSGTGSSQRRLGDATTAIYLNVGCGQKLWNHHKVLVAGLREQARDGTLAHVLRLPVIGWRLQSIQPTPRIKRQLEGSGGGIYDAEYDGEDDDADADADYSGYDDNDDEDGYANNDVGITNLVAPPPPAPSPGPHPHRHHHGELPPAPGAPHTSTDTFQTESAAPLPTPATLPPLSPLPPSPPPSPSPAPTTNPPTLPPTSALPSTTEEAREETTPEPTTNSYTTEHNEVGITALSASPSETSNVNMSVAPTLPISPRRFDTLAPVVVQETTTLEPELQTVIIRESNELPPMSSSTERDIVTSPSPSPSPLPELPSPTTPYFEPTTTPRPTTTPSTTPTTPTTTSPAPTTTSSTTTTMAPPPPPPPTTTQAPETTVQEVTKQETNPTEGRSTIIGQTTETVTWAMPVNQPPTLKHHMKKLAITAGKAFRYIIPADLFTDPEEGSNLTFTMYEAENVPLSNNSWIQFIPAAREVYGLPLEAHVSRWNFIVEAQDSEGLVARGPLDITVQQHKSGRTINHQFILEFKLLKEYNNAIDWQIRALEGIVNLFRDTDMDHLTVLNTTQNGDLCEFVWTNDTLPKDPACPMDDINRLMKIMESPTEAGNPSAGLARAMQPELKVGGVRWRGAGPCARAAPATRAPDTYPPVTRNQVDHLTATVGHLLVYKVPEDTFFDPEDGDTRSLSLSLRYSDRTELPAGHWLQFDAKNQEFYGLPAPSDEASVSYQLIAEDSSKKSAYDSLIVEVVKAPTIRPTVEFQMTMEYPFPMLAYDANNKRKVVEKLAALFGQKETDNIRIQSITNNPTTIIWYNTSLPMDRCPKKEIEELRKMIIVDERGSMGGALKENVDHVFDKDFKVMSIRLIPLGLCAEQNTKIPKTSVHVHGSGSPNLQNNKASNAADPNYLVTFIIPAIVIVCMILLAAIIACVLYRRRRTGKMSVGDEEERQAFRSKGIPVIFQDELEERGEAEAAHKSPVIMRDEKPPLLPPAPDYRASDDAPYRPPPPFAAARTPQPARPKATPTYRKPPPYVPP</sequence>
<dbReference type="GO" id="GO:0005654">
    <property type="term" value="C:nucleoplasm"/>
    <property type="evidence" value="ECO:0007669"/>
    <property type="project" value="UniProtKB-SubCell"/>
</dbReference>
<gene>
    <name evidence="30 31" type="primary">LOC118265744</name>
</gene>
<evidence type="ECO:0000256" key="18">
    <source>
        <dbReference type="ARBA" id="ARBA00023257"/>
    </source>
</evidence>
<dbReference type="GeneID" id="118265744"/>
<feature type="compositionally biased region" description="Pro residues" evidence="25">
    <location>
        <begin position="335"/>
        <end position="345"/>
    </location>
</feature>
<feature type="compositionally biased region" description="Pro residues" evidence="25">
    <location>
        <begin position="377"/>
        <end position="409"/>
    </location>
</feature>
<evidence type="ECO:0000256" key="21">
    <source>
        <dbReference type="ARBA" id="ARBA00026224"/>
    </source>
</evidence>
<keyword evidence="8" id="KW-0964">Secreted</keyword>
<evidence type="ECO:0000313" key="30">
    <source>
        <dbReference type="RefSeq" id="XP_050550671.1"/>
    </source>
</evidence>
<evidence type="ECO:0000256" key="27">
    <source>
        <dbReference type="SAM" id="SignalP"/>
    </source>
</evidence>
<organism evidence="29 31">
    <name type="scientific">Spodoptera frugiperda</name>
    <name type="common">Fall armyworm</name>
    <dbReference type="NCBI Taxonomy" id="7108"/>
    <lineage>
        <taxon>Eukaryota</taxon>
        <taxon>Metazoa</taxon>
        <taxon>Ecdysozoa</taxon>
        <taxon>Arthropoda</taxon>
        <taxon>Hexapoda</taxon>
        <taxon>Insecta</taxon>
        <taxon>Pterygota</taxon>
        <taxon>Neoptera</taxon>
        <taxon>Endopterygota</taxon>
        <taxon>Lepidoptera</taxon>
        <taxon>Glossata</taxon>
        <taxon>Ditrysia</taxon>
        <taxon>Noctuoidea</taxon>
        <taxon>Noctuidae</taxon>
        <taxon>Amphipyrinae</taxon>
        <taxon>Spodoptera</taxon>
    </lineage>
</organism>
<evidence type="ECO:0000256" key="15">
    <source>
        <dbReference type="ARBA" id="ARBA00023180"/>
    </source>
</evidence>
<dbReference type="OrthoDB" id="5990676at2759"/>
<feature type="domain" description="Peptidase S72" evidence="28">
    <location>
        <begin position="960"/>
        <end position="1074"/>
    </location>
</feature>